<evidence type="ECO:0000313" key="2">
    <source>
        <dbReference type="EMBL" id="OSX76843.1"/>
    </source>
</evidence>
<dbReference type="EMBL" id="KV918854">
    <property type="protein sequence ID" value="OSX76843.1"/>
    <property type="molecule type" value="Genomic_DNA"/>
</dbReference>
<feature type="region of interest" description="Disordered" evidence="1">
    <location>
        <begin position="1"/>
        <end position="32"/>
    </location>
</feature>
<dbReference type="AlphaFoldDB" id="A0A1X6P888"/>
<keyword evidence="3" id="KW-1185">Reference proteome</keyword>
<sequence length="91" mass="9173">MCQPHDAAGGSRAVARRGNHRPAGGRPYPTCPARVGVYGHGGLGGVRRRAGRDGRLAPPSLAGAAAAVGAGGCRGHRPTFAILSLGRNKEP</sequence>
<reference evidence="2 3" key="1">
    <citation type="submission" date="2017-03" db="EMBL/GenBank/DDBJ databases">
        <title>WGS assembly of Porphyra umbilicalis.</title>
        <authorList>
            <person name="Brawley S.H."/>
            <person name="Blouin N.A."/>
            <person name="Ficko-Blean E."/>
            <person name="Wheeler G.L."/>
            <person name="Lohr M."/>
            <person name="Goodson H.V."/>
            <person name="Jenkins J.W."/>
            <person name="Blaby-Haas C.E."/>
            <person name="Helliwell K.E."/>
            <person name="Chan C."/>
            <person name="Marriage T."/>
            <person name="Bhattacharya D."/>
            <person name="Klein A.S."/>
            <person name="Badis Y."/>
            <person name="Brodie J."/>
            <person name="Cao Y."/>
            <person name="Collen J."/>
            <person name="Dittami S.M."/>
            <person name="Gachon C.M."/>
            <person name="Green B.R."/>
            <person name="Karpowicz S."/>
            <person name="Kim J.W."/>
            <person name="Kudahl U."/>
            <person name="Lin S."/>
            <person name="Michel G."/>
            <person name="Mittag M."/>
            <person name="Olson B.J."/>
            <person name="Pangilinan J."/>
            <person name="Peng Y."/>
            <person name="Qiu H."/>
            <person name="Shu S."/>
            <person name="Singer J.T."/>
            <person name="Smith A.G."/>
            <person name="Sprecher B.N."/>
            <person name="Wagner V."/>
            <person name="Wang W."/>
            <person name="Wang Z.-Y."/>
            <person name="Yan J."/>
            <person name="Yarish C."/>
            <person name="Zoeuner-Riek S."/>
            <person name="Zhuang Y."/>
            <person name="Zou Y."/>
            <person name="Lindquist E.A."/>
            <person name="Grimwood J."/>
            <person name="Barry K."/>
            <person name="Rokhsar D.S."/>
            <person name="Schmutz J."/>
            <person name="Stiller J.W."/>
            <person name="Grossman A.R."/>
            <person name="Prochnik S.E."/>
        </authorList>
    </citation>
    <scope>NUCLEOTIDE SEQUENCE [LARGE SCALE GENOMIC DNA]</scope>
    <source>
        <strain evidence="2">4086291</strain>
    </source>
</reference>
<name>A0A1X6P888_PORUM</name>
<dbReference type="Proteomes" id="UP000218209">
    <property type="component" value="Unassembled WGS sequence"/>
</dbReference>
<organism evidence="2 3">
    <name type="scientific">Porphyra umbilicalis</name>
    <name type="common">Purple laver</name>
    <name type="synonym">Red alga</name>
    <dbReference type="NCBI Taxonomy" id="2786"/>
    <lineage>
        <taxon>Eukaryota</taxon>
        <taxon>Rhodophyta</taxon>
        <taxon>Bangiophyceae</taxon>
        <taxon>Bangiales</taxon>
        <taxon>Bangiaceae</taxon>
        <taxon>Porphyra</taxon>
    </lineage>
</organism>
<gene>
    <name evidence="2" type="ORF">BU14_0172s0025</name>
</gene>
<proteinExistence type="predicted"/>
<evidence type="ECO:0000313" key="3">
    <source>
        <dbReference type="Proteomes" id="UP000218209"/>
    </source>
</evidence>
<accession>A0A1X6P888</accession>
<protein>
    <submittedName>
        <fullName evidence="2">Uncharacterized protein</fullName>
    </submittedName>
</protein>
<evidence type="ECO:0000256" key="1">
    <source>
        <dbReference type="SAM" id="MobiDB-lite"/>
    </source>
</evidence>